<sequence>MDNGYLDTQFDAGFRDLRWLPWVGSEYRTSAQRTIVLGESIYDYSKGVAAKRVQIEARCSLRERQLVHGIHETCVSKYLRNFAKAFYLKHEVNKAEREAIWRQMVYYNLVLRMMKSAKHRPGKRDYLEGWQTFLSLARQLEARRCVVYGLDPLKLAALKEALALDAGVTVVERKRLSEIGRSRPLRMVLDLGGRPLDMLFIRHPSAYFSWDEWGVVLRQFLGVQ</sequence>
<dbReference type="OrthoDB" id="7060618at2"/>
<reference evidence="2" key="1">
    <citation type="submission" date="2016-11" db="EMBL/GenBank/DDBJ databases">
        <authorList>
            <person name="Varghese N."/>
            <person name="Submissions S."/>
        </authorList>
    </citation>
    <scope>NUCLEOTIDE SEQUENCE [LARGE SCALE GENOMIC DNA]</scope>
    <source>
        <strain evidence="2">Sac-22</strain>
    </source>
</reference>
<keyword evidence="2" id="KW-1185">Reference proteome</keyword>
<dbReference type="Proteomes" id="UP000184339">
    <property type="component" value="Unassembled WGS sequence"/>
</dbReference>
<evidence type="ECO:0000313" key="1">
    <source>
        <dbReference type="EMBL" id="SHN42791.1"/>
    </source>
</evidence>
<dbReference type="EMBL" id="FRCX01000015">
    <property type="protein sequence ID" value="SHN42791.1"/>
    <property type="molecule type" value="Genomic_DNA"/>
</dbReference>
<name>A0A1M7R9F0_9BURK</name>
<proteinExistence type="predicted"/>
<accession>A0A1M7R9F0</accession>
<dbReference type="AlphaFoldDB" id="A0A1M7R9F0"/>
<dbReference type="STRING" id="551987.SAMN05192549_11526"/>
<evidence type="ECO:0000313" key="2">
    <source>
        <dbReference type="Proteomes" id="UP000184339"/>
    </source>
</evidence>
<organism evidence="1 2">
    <name type="scientific">Duganella sacchari</name>
    <dbReference type="NCBI Taxonomy" id="551987"/>
    <lineage>
        <taxon>Bacteria</taxon>
        <taxon>Pseudomonadati</taxon>
        <taxon>Pseudomonadota</taxon>
        <taxon>Betaproteobacteria</taxon>
        <taxon>Burkholderiales</taxon>
        <taxon>Oxalobacteraceae</taxon>
        <taxon>Telluria group</taxon>
        <taxon>Duganella</taxon>
    </lineage>
</organism>
<gene>
    <name evidence="1" type="ORF">SAMN05192549_11526</name>
</gene>
<dbReference type="RefSeq" id="WP_072788959.1">
    <property type="nucleotide sequence ID" value="NZ_FRCX01000015.1"/>
</dbReference>
<protein>
    <submittedName>
        <fullName evidence="1">Uncharacterized protein</fullName>
    </submittedName>
</protein>